<dbReference type="Pfam" id="PF00227">
    <property type="entry name" value="Proteasome"/>
    <property type="match status" value="1"/>
</dbReference>
<dbReference type="SUPFAM" id="SSF56235">
    <property type="entry name" value="N-terminal nucleophile aminohydrolases (Ntn hydrolases)"/>
    <property type="match status" value="1"/>
</dbReference>
<dbReference type="GO" id="GO:0005737">
    <property type="term" value="C:cytoplasm"/>
    <property type="evidence" value="ECO:0007669"/>
    <property type="project" value="TreeGrafter"/>
</dbReference>
<dbReference type="InterPro" id="IPR029055">
    <property type="entry name" value="Ntn_hydrolases_N"/>
</dbReference>
<dbReference type="NCBIfam" id="NF003964">
    <property type="entry name" value="PRK05456.1"/>
    <property type="match status" value="1"/>
</dbReference>
<name>A0A0S8JZF2_UNCW3</name>
<dbReference type="GO" id="GO:0005839">
    <property type="term" value="C:proteasome core complex"/>
    <property type="evidence" value="ECO:0007669"/>
    <property type="project" value="InterPro"/>
</dbReference>
<evidence type="ECO:0000256" key="1">
    <source>
        <dbReference type="ARBA" id="ARBA00022490"/>
    </source>
</evidence>
<keyword evidence="3" id="KW-0378">Hydrolase</keyword>
<gene>
    <name evidence="4" type="ORF">AMJ74_03760</name>
</gene>
<dbReference type="EMBL" id="LJVE01000059">
    <property type="protein sequence ID" value="KPL14251.1"/>
    <property type="molecule type" value="Genomic_DNA"/>
</dbReference>
<keyword evidence="2" id="KW-0645">Protease</keyword>
<dbReference type="PATRIC" id="fig|1703778.3.peg.430"/>
<evidence type="ECO:0000313" key="4">
    <source>
        <dbReference type="EMBL" id="KPL14251.1"/>
    </source>
</evidence>
<dbReference type="PANTHER" id="PTHR32194">
    <property type="entry name" value="METALLOPROTEASE TLDD"/>
    <property type="match status" value="1"/>
</dbReference>
<accession>A0A0S8JZF2</accession>
<dbReference type="GO" id="GO:0008233">
    <property type="term" value="F:peptidase activity"/>
    <property type="evidence" value="ECO:0007669"/>
    <property type="project" value="UniProtKB-KW"/>
</dbReference>
<evidence type="ECO:0000313" key="5">
    <source>
        <dbReference type="Proteomes" id="UP000050975"/>
    </source>
</evidence>
<proteinExistence type="predicted"/>
<comment type="caution">
    <text evidence="4">The sequence shown here is derived from an EMBL/GenBank/DDBJ whole genome shotgun (WGS) entry which is preliminary data.</text>
</comment>
<sequence length="90" mass="10180">MRSTTIIGVRRNDKVAIGCDGQVTTGETVMKHTARKIRKMHNDTILTGFAGSTADALTLFERFESKLEEFRGNLPRSVVELAKDWRQDRV</sequence>
<dbReference type="PANTHER" id="PTHR32194:SF0">
    <property type="entry name" value="ATP-DEPENDENT PROTEASE SUBUNIT HSLV"/>
    <property type="match status" value="1"/>
</dbReference>
<evidence type="ECO:0000256" key="3">
    <source>
        <dbReference type="ARBA" id="ARBA00022801"/>
    </source>
</evidence>
<dbReference type="AlphaFoldDB" id="A0A0S8JZF2"/>
<protein>
    <recommendedName>
        <fullName evidence="6">ATP-dependent protease subunit HslV</fullName>
    </recommendedName>
</protein>
<dbReference type="Proteomes" id="UP000050975">
    <property type="component" value="Unassembled WGS sequence"/>
</dbReference>
<keyword evidence="1" id="KW-0963">Cytoplasm</keyword>
<evidence type="ECO:0000256" key="2">
    <source>
        <dbReference type="ARBA" id="ARBA00022670"/>
    </source>
</evidence>
<dbReference type="GO" id="GO:0051603">
    <property type="term" value="P:proteolysis involved in protein catabolic process"/>
    <property type="evidence" value="ECO:0007669"/>
    <property type="project" value="InterPro"/>
</dbReference>
<evidence type="ECO:0008006" key="6">
    <source>
        <dbReference type="Google" id="ProtNLM"/>
    </source>
</evidence>
<dbReference type="InterPro" id="IPR001353">
    <property type="entry name" value="Proteasome_sua/b"/>
</dbReference>
<dbReference type="Gene3D" id="3.60.20.10">
    <property type="entry name" value="Glutamine Phosphoribosylpyrophosphate, subunit 1, domain 1"/>
    <property type="match status" value="1"/>
</dbReference>
<organism evidence="4 5">
    <name type="scientific">candidate division WOR_3 bacterium SM1_77</name>
    <dbReference type="NCBI Taxonomy" id="1703778"/>
    <lineage>
        <taxon>Bacteria</taxon>
        <taxon>Bacteria division WOR-3</taxon>
    </lineage>
</organism>
<reference evidence="4 5" key="1">
    <citation type="journal article" date="2015" name="Microbiome">
        <title>Genomic resolution of linkages in carbon, nitrogen, and sulfur cycling among widespread estuary sediment bacteria.</title>
        <authorList>
            <person name="Baker B.J."/>
            <person name="Lazar C.S."/>
            <person name="Teske A.P."/>
            <person name="Dick G.J."/>
        </authorList>
    </citation>
    <scope>NUCLEOTIDE SEQUENCE [LARGE SCALE GENOMIC DNA]</scope>
    <source>
        <strain evidence="4">SM1_77</strain>
    </source>
</reference>
<dbReference type="InterPro" id="IPR023333">
    <property type="entry name" value="Proteasome_suB-type"/>
</dbReference>
<dbReference type="PROSITE" id="PS51476">
    <property type="entry name" value="PROTEASOME_BETA_2"/>
    <property type="match status" value="1"/>
</dbReference>
<feature type="non-terminal residue" evidence="4">
    <location>
        <position position="90"/>
    </location>
</feature>